<gene>
    <name evidence="2" type="ORF">ACFHYQ_22935</name>
</gene>
<dbReference type="Gene3D" id="3.40.50.720">
    <property type="entry name" value="NAD(P)-binding Rossmann-like Domain"/>
    <property type="match status" value="1"/>
</dbReference>
<accession>A0ABV6UAD8</accession>
<sequence>MNTVITGASSGIGAVAALDLAKRGHRLVLVGRDPARLAGVAERAGSIAGTPADVLVADFASLDQVRRLARELLDRCQRIDVLINNAGMMVGERQITEDDNELIMQVNHLAPFLLTNLLIDRLRACGARVVTTSSRAARAGRLDPADLSRERRRWSGWRQYGDSKQANALFTVSLAERGLAATCLHPGVLKTGFAADTRYMRLVTRVPGMSEPVATGAARIVHLATHEDGVAHPGRYFARDLPAGVPSRMSDPALAEVLWRASLTATGLGPSAADS</sequence>
<evidence type="ECO:0000256" key="1">
    <source>
        <dbReference type="ARBA" id="ARBA00023002"/>
    </source>
</evidence>
<dbReference type="InterPro" id="IPR002347">
    <property type="entry name" value="SDR_fam"/>
</dbReference>
<dbReference type="RefSeq" id="WP_394303191.1">
    <property type="nucleotide sequence ID" value="NZ_JBHMQT010000050.1"/>
</dbReference>
<evidence type="ECO:0000313" key="2">
    <source>
        <dbReference type="EMBL" id="MFC0865154.1"/>
    </source>
</evidence>
<comment type="caution">
    <text evidence="2">The sequence shown here is derived from an EMBL/GenBank/DDBJ whole genome shotgun (WGS) entry which is preliminary data.</text>
</comment>
<keyword evidence="1" id="KW-0560">Oxidoreductase</keyword>
<dbReference type="PANTHER" id="PTHR43157">
    <property type="entry name" value="PHOSPHATIDYLINOSITOL-GLYCAN BIOSYNTHESIS CLASS F PROTEIN-RELATED"/>
    <property type="match status" value="1"/>
</dbReference>
<proteinExistence type="predicted"/>
<dbReference type="PANTHER" id="PTHR43157:SF31">
    <property type="entry name" value="PHOSPHATIDYLINOSITOL-GLYCAN BIOSYNTHESIS CLASS F PROTEIN"/>
    <property type="match status" value="1"/>
</dbReference>
<dbReference type="EMBL" id="JBHMQT010000050">
    <property type="protein sequence ID" value="MFC0865154.1"/>
    <property type="molecule type" value="Genomic_DNA"/>
</dbReference>
<organism evidence="2 3">
    <name type="scientific">Sphaerimonospora cavernae</name>
    <dbReference type="NCBI Taxonomy" id="1740611"/>
    <lineage>
        <taxon>Bacteria</taxon>
        <taxon>Bacillati</taxon>
        <taxon>Actinomycetota</taxon>
        <taxon>Actinomycetes</taxon>
        <taxon>Streptosporangiales</taxon>
        <taxon>Streptosporangiaceae</taxon>
        <taxon>Sphaerimonospora</taxon>
    </lineage>
</organism>
<dbReference type="Pfam" id="PF00106">
    <property type="entry name" value="adh_short"/>
    <property type="match status" value="1"/>
</dbReference>
<dbReference type="InterPro" id="IPR036291">
    <property type="entry name" value="NAD(P)-bd_dom_sf"/>
</dbReference>
<keyword evidence="3" id="KW-1185">Reference proteome</keyword>
<protein>
    <submittedName>
        <fullName evidence="2">SDR family NAD(P)-dependent oxidoreductase</fullName>
    </submittedName>
</protein>
<dbReference type="PRINTS" id="PR00081">
    <property type="entry name" value="GDHRDH"/>
</dbReference>
<evidence type="ECO:0000313" key="3">
    <source>
        <dbReference type="Proteomes" id="UP001589870"/>
    </source>
</evidence>
<name>A0ABV6UAD8_9ACTN</name>
<reference evidence="2 3" key="1">
    <citation type="submission" date="2024-09" db="EMBL/GenBank/DDBJ databases">
        <authorList>
            <person name="Sun Q."/>
            <person name="Mori K."/>
        </authorList>
    </citation>
    <scope>NUCLEOTIDE SEQUENCE [LARGE SCALE GENOMIC DNA]</scope>
    <source>
        <strain evidence="2 3">TBRC 1851</strain>
    </source>
</reference>
<dbReference type="Proteomes" id="UP001589870">
    <property type="component" value="Unassembled WGS sequence"/>
</dbReference>
<dbReference type="SUPFAM" id="SSF51735">
    <property type="entry name" value="NAD(P)-binding Rossmann-fold domains"/>
    <property type="match status" value="1"/>
</dbReference>